<reference evidence="6" key="1">
    <citation type="journal article" date="2019" name="Mol. Phylogenet. Evol.">
        <title>Morphological evolution and classification of the red algal order Ceramiales inferred using plastid phylogenomics.</title>
        <authorList>
            <person name="Diaz-Tapia P."/>
            <person name="Pasella M.M."/>
            <person name="Verbruggen H."/>
            <person name="Maggs C.A."/>
        </authorList>
    </citation>
    <scope>NUCLEOTIDE SEQUENCE</scope>
    <source>
        <strain evidence="5">PD2949_2</strain>
        <strain evidence="6">PD2949_3</strain>
    </source>
</reference>
<dbReference type="PANTHER" id="PTHR39638">
    <property type="entry name" value="YCF35"/>
    <property type="match status" value="1"/>
</dbReference>
<proteinExistence type="inferred from homology"/>
<evidence type="ECO:0000256" key="4">
    <source>
        <dbReference type="ARBA" id="ARBA00022640"/>
    </source>
</evidence>
<dbReference type="Pfam" id="PF06868">
    <property type="entry name" value="DUF1257"/>
    <property type="match status" value="1"/>
</dbReference>
<organism evidence="6">
    <name type="scientific">Ptilothamnion sphaericum</name>
    <dbReference type="NCBI Taxonomy" id="1498216"/>
    <lineage>
        <taxon>Eukaryota</taxon>
        <taxon>Rhodophyta</taxon>
        <taxon>Florideophyceae</taxon>
        <taxon>Rhodymeniophycidae</taxon>
        <taxon>Ceramiales</taxon>
        <taxon>Wrangeliaceae</taxon>
        <taxon>Ptilothamnion</taxon>
    </lineage>
</organism>
<protein>
    <recommendedName>
        <fullName evidence="3">Uncharacterized protein ycf35</fullName>
    </recommendedName>
</protein>
<geneLocation type="plastid" evidence="6"/>
<sequence>MSHLSKIKTNISNLDVLKKTLNDIGLYYKMDVSLGDNICLSVYSDKSMNEIICSFESDGFTYSLVADINLWNLGANFNSFYEKFYQKYAYNIVIQQSNSSGFVRVSEKTMEDGSIHLLVQRWH</sequence>
<dbReference type="EMBL" id="MK814728">
    <property type="protein sequence ID" value="QCI08319.1"/>
    <property type="molecule type" value="Genomic_DNA"/>
</dbReference>
<keyword evidence="4 6" id="KW-0934">Plastid</keyword>
<evidence type="ECO:0000313" key="6">
    <source>
        <dbReference type="EMBL" id="QCI08344.1"/>
    </source>
</evidence>
<evidence type="ECO:0000256" key="1">
    <source>
        <dbReference type="ARBA" id="ARBA00004474"/>
    </source>
</evidence>
<dbReference type="EMBL" id="MK814729">
    <property type="protein sequence ID" value="QCI08344.1"/>
    <property type="molecule type" value="Genomic_DNA"/>
</dbReference>
<comment type="similarity">
    <text evidence="2">Belongs to the ycf35 family.</text>
</comment>
<evidence type="ECO:0000313" key="5">
    <source>
        <dbReference type="EMBL" id="QCI08319.1"/>
    </source>
</evidence>
<name>A0A4D6WX71_9FLOR</name>
<dbReference type="InterPro" id="IPR009666">
    <property type="entry name" value="Uncharacterised_Ycf35"/>
</dbReference>
<dbReference type="PANTHER" id="PTHR39638:SF2">
    <property type="entry name" value="YCF35"/>
    <property type="match status" value="1"/>
</dbReference>
<evidence type="ECO:0000256" key="3">
    <source>
        <dbReference type="ARBA" id="ARBA00021585"/>
    </source>
</evidence>
<accession>A0A4D6WX71</accession>
<reference evidence="6" key="2">
    <citation type="submission" date="2019-04" db="EMBL/GenBank/DDBJ databases">
        <authorList>
            <person name="Pasella M."/>
        </authorList>
    </citation>
    <scope>NUCLEOTIDE SEQUENCE</scope>
    <source>
        <strain evidence="5">PD2949_2</strain>
        <strain evidence="6">PD2949_3</strain>
    </source>
</reference>
<gene>
    <name evidence="6" type="primary">ycf35</name>
</gene>
<comment type="subcellular location">
    <subcellularLocation>
        <location evidence="1">Plastid</location>
    </subcellularLocation>
</comment>
<evidence type="ECO:0000256" key="2">
    <source>
        <dbReference type="ARBA" id="ARBA00009068"/>
    </source>
</evidence>
<dbReference type="GO" id="GO:0009536">
    <property type="term" value="C:plastid"/>
    <property type="evidence" value="ECO:0007669"/>
    <property type="project" value="UniProtKB-SubCell"/>
</dbReference>
<dbReference type="AlphaFoldDB" id="A0A4D6WX71"/>